<evidence type="ECO:0000256" key="4">
    <source>
        <dbReference type="ARBA" id="ARBA00022989"/>
    </source>
</evidence>
<evidence type="ECO:0000256" key="1">
    <source>
        <dbReference type="ARBA" id="ARBA00004370"/>
    </source>
</evidence>
<comment type="subcellular location">
    <subcellularLocation>
        <location evidence="1">Membrane</location>
    </subcellularLocation>
</comment>
<dbReference type="EMBL" id="NAAC01000031">
    <property type="protein sequence ID" value="RDJ05847.1"/>
    <property type="molecule type" value="Genomic_DNA"/>
</dbReference>
<dbReference type="Proteomes" id="UP000254939">
    <property type="component" value="Unassembled WGS sequence"/>
</dbReference>
<comment type="caution">
    <text evidence="6">The sequence shown here is derived from an EMBL/GenBank/DDBJ whole genome shotgun (WGS) entry which is preliminary data.</text>
</comment>
<evidence type="ECO:0000256" key="3">
    <source>
        <dbReference type="ARBA" id="ARBA00022692"/>
    </source>
</evidence>
<keyword evidence="4" id="KW-1133">Transmembrane helix</keyword>
<sequence length="119" mass="13371">MERCTTLVIFPRDQVLRDSGFGHNFLPCRNEPRLLSTFSCVECFIVNEAAVDNIRILLPIILPPLFSAGRFRPALWLDVLLTLCGYIPEDHPCNMDEPPEMSARETLRIAGINVDDVAG</sequence>
<dbReference type="AlphaFoldDB" id="A0A370KIZ5"/>
<evidence type="ECO:0000313" key="6">
    <source>
        <dbReference type="EMBL" id="RDJ05847.1"/>
    </source>
</evidence>
<evidence type="ECO:0000256" key="5">
    <source>
        <dbReference type="ARBA" id="ARBA00023136"/>
    </source>
</evidence>
<dbReference type="Pfam" id="PF01679">
    <property type="entry name" value="Pmp3"/>
    <property type="match status" value="1"/>
</dbReference>
<keyword evidence="5" id="KW-0472">Membrane</keyword>
<protein>
    <submittedName>
        <fullName evidence="6">Uncharacterized protein</fullName>
    </submittedName>
</protein>
<keyword evidence="3" id="KW-0812">Transmembrane</keyword>
<name>A0A370KIZ5_9HYPH</name>
<evidence type="ECO:0000256" key="2">
    <source>
        <dbReference type="ARBA" id="ARBA00009530"/>
    </source>
</evidence>
<proteinExistence type="inferred from homology"/>
<reference evidence="6 7" key="1">
    <citation type="submission" date="2017-03" db="EMBL/GenBank/DDBJ databases">
        <title>Genome analysis of Rhizobial strains effectives or ineffectives for nitrogen fixation isolated from bean seeds.</title>
        <authorList>
            <person name="Peralta H."/>
            <person name="Aguilar-Vera A."/>
            <person name="Mora Y."/>
            <person name="Vargas-Lagunas C."/>
            <person name="Girard L."/>
            <person name="Mora J."/>
        </authorList>
    </citation>
    <scope>NUCLEOTIDE SEQUENCE [LARGE SCALE GENOMIC DNA]</scope>
    <source>
        <strain evidence="6 7">CCGM3</strain>
    </source>
</reference>
<dbReference type="GO" id="GO:0016020">
    <property type="term" value="C:membrane"/>
    <property type="evidence" value="ECO:0007669"/>
    <property type="project" value="UniProtKB-SubCell"/>
</dbReference>
<dbReference type="InterPro" id="IPR000612">
    <property type="entry name" value="PMP3"/>
</dbReference>
<comment type="similarity">
    <text evidence="2">Belongs to the UPF0057 (PMP3) family.</text>
</comment>
<accession>A0A370KIZ5</accession>
<gene>
    <name evidence="6" type="ORF">B5K06_24295</name>
</gene>
<evidence type="ECO:0000313" key="7">
    <source>
        <dbReference type="Proteomes" id="UP000254939"/>
    </source>
</evidence>
<organism evidence="6 7">
    <name type="scientific">Rhizobium grahamii</name>
    <dbReference type="NCBI Taxonomy" id="1120045"/>
    <lineage>
        <taxon>Bacteria</taxon>
        <taxon>Pseudomonadati</taxon>
        <taxon>Pseudomonadota</taxon>
        <taxon>Alphaproteobacteria</taxon>
        <taxon>Hyphomicrobiales</taxon>
        <taxon>Rhizobiaceae</taxon>
        <taxon>Rhizobium/Agrobacterium group</taxon>
        <taxon>Rhizobium</taxon>
    </lineage>
</organism>